<evidence type="ECO:0000259" key="2">
    <source>
        <dbReference type="Pfam" id="PF03372"/>
    </source>
</evidence>
<dbReference type="InterPro" id="IPR005135">
    <property type="entry name" value="Endo/exonuclease/phosphatase"/>
</dbReference>
<sequence>MRALFWNIRGFGHDGRRRQLIEYMRDEHIDTISIQETMRTEFSLHELDCLSSHLFAWHWLPSSGTTGHSGIILLGVKDATFEVGGMDQGEFFVSMEIFERALNFKWEVVIVYGPADHRRSQAFLAELHLKISNSLLPVVVGGDFNLIRSPDEKNNDRINLPRMQLFNDWIAELGLRELERTSARFTWTNRQADPTQSVMDLVLVSPEWELCCPLASLRAITRIGSDHVPLLLSTADEHPPPPPPPPPPPRRVFGLSSSGLTRLASGRLSLLDGTSLAFPLTAPCPQ</sequence>
<dbReference type="SUPFAM" id="SSF56219">
    <property type="entry name" value="DNase I-like"/>
    <property type="match status" value="1"/>
</dbReference>
<feature type="compositionally biased region" description="Pro residues" evidence="1">
    <location>
        <begin position="240"/>
        <end position="250"/>
    </location>
</feature>
<protein>
    <recommendedName>
        <fullName evidence="2">Endonuclease/exonuclease/phosphatase domain-containing protein</fullName>
    </recommendedName>
</protein>
<evidence type="ECO:0000313" key="3">
    <source>
        <dbReference type="EMBL" id="SPT15559.1"/>
    </source>
</evidence>
<proteinExistence type="predicted"/>
<name>A0A7H4LAC1_WHEAT</name>
<feature type="region of interest" description="Disordered" evidence="1">
    <location>
        <begin position="232"/>
        <end position="256"/>
    </location>
</feature>
<dbReference type="Gene3D" id="3.60.10.10">
    <property type="entry name" value="Endonuclease/exonuclease/phosphatase"/>
    <property type="match status" value="1"/>
</dbReference>
<dbReference type="GO" id="GO:0003824">
    <property type="term" value="F:catalytic activity"/>
    <property type="evidence" value="ECO:0007669"/>
    <property type="project" value="InterPro"/>
</dbReference>
<dbReference type="Pfam" id="PF03372">
    <property type="entry name" value="Exo_endo_phos"/>
    <property type="match status" value="1"/>
</dbReference>
<dbReference type="PANTHER" id="PTHR33710">
    <property type="entry name" value="BNAC02G09200D PROTEIN"/>
    <property type="match status" value="1"/>
</dbReference>
<organism evidence="3 4">
    <name type="scientific">Triticum aestivum</name>
    <name type="common">Wheat</name>
    <dbReference type="NCBI Taxonomy" id="4565"/>
    <lineage>
        <taxon>Eukaryota</taxon>
        <taxon>Viridiplantae</taxon>
        <taxon>Streptophyta</taxon>
        <taxon>Embryophyta</taxon>
        <taxon>Tracheophyta</taxon>
        <taxon>Spermatophyta</taxon>
        <taxon>Magnoliopsida</taxon>
        <taxon>Liliopsida</taxon>
        <taxon>Poales</taxon>
        <taxon>Poaceae</taxon>
        <taxon>BOP clade</taxon>
        <taxon>Pooideae</taxon>
        <taxon>Triticodae</taxon>
        <taxon>Triticeae</taxon>
        <taxon>Triticinae</taxon>
        <taxon>Triticum</taxon>
    </lineage>
</organism>
<reference evidence="3 4" key="1">
    <citation type="submission" date="2018-05" db="EMBL/GenBank/DDBJ databases">
        <authorList>
            <person name="Thind KAUR A."/>
        </authorList>
    </citation>
    <scope>NUCLEOTIDE SEQUENCE [LARGE SCALE GENOMIC DNA]</scope>
</reference>
<dbReference type="EMBL" id="LS480641">
    <property type="protein sequence ID" value="SPT15559.1"/>
    <property type="molecule type" value="Genomic_DNA"/>
</dbReference>
<evidence type="ECO:0000256" key="1">
    <source>
        <dbReference type="SAM" id="MobiDB-lite"/>
    </source>
</evidence>
<dbReference type="InterPro" id="IPR036691">
    <property type="entry name" value="Endo/exonu/phosph_ase_sf"/>
</dbReference>
<evidence type="ECO:0000313" key="4">
    <source>
        <dbReference type="Proteomes" id="UP000280104"/>
    </source>
</evidence>
<gene>
    <name evidence="3" type="ORF">CAMPLR22A2D_LOCUS149</name>
</gene>
<accession>A0A7H4LAC1</accession>
<dbReference type="PANTHER" id="PTHR33710:SF71">
    <property type="entry name" value="ENDONUCLEASE_EXONUCLEASE_PHOSPHATASE DOMAIN-CONTAINING PROTEIN"/>
    <property type="match status" value="1"/>
</dbReference>
<dbReference type="Proteomes" id="UP000280104">
    <property type="component" value="Chromosome II"/>
</dbReference>
<dbReference type="AlphaFoldDB" id="A0A7H4LAC1"/>
<feature type="domain" description="Endonuclease/exonuclease/phosphatase" evidence="2">
    <location>
        <begin position="5"/>
        <end position="227"/>
    </location>
</feature>